<protein>
    <submittedName>
        <fullName evidence="1">Uncharacterized protein</fullName>
    </submittedName>
</protein>
<dbReference type="RefSeq" id="WP_214611694.1">
    <property type="nucleotide sequence ID" value="NZ_JACATN010000003.1"/>
</dbReference>
<sequence length="125" mass="14120">MMKKILQFICCFTVIVILNQDVLGQTSSGYLDMSTYLKLADSDIIYPSSEQIEMLKKVLPKEAFRPAPKLSDRTYWAAIANSESGHYYLVKANGLLNTKPEVPITHSIYRLANKEGKLTITYTPL</sequence>
<dbReference type="EMBL" id="JACATN010000003">
    <property type="protein sequence ID" value="MBT2161533.1"/>
    <property type="molecule type" value="Genomic_DNA"/>
</dbReference>
<reference evidence="2" key="2">
    <citation type="submission" date="2023-07" db="EMBL/GenBank/DDBJ databases">
        <title>Zobellia barbeyronii sp. nov., a new marine flavobacterium, isolated from green and red algae.</title>
        <authorList>
            <person name="Nedashkovskaya O.I."/>
            <person name="Otstavnykh N."/>
            <person name="Zhukova N."/>
            <person name="Guzev K."/>
            <person name="Chausova V."/>
            <person name="Tekutyeva L."/>
            <person name="Mikhailov V."/>
            <person name="Isaeva M."/>
        </authorList>
    </citation>
    <scope>NUCLEOTIDE SEQUENCE [LARGE SCALE GENOMIC DNA]</scope>
    <source>
        <strain evidence="2">KMM 6746</strain>
    </source>
</reference>
<keyword evidence="2" id="KW-1185">Reference proteome</keyword>
<name>A0ABS5WEZ1_9FLAO</name>
<evidence type="ECO:0000313" key="2">
    <source>
        <dbReference type="Proteomes" id="UP000740413"/>
    </source>
</evidence>
<organism evidence="1 2">
    <name type="scientific">Zobellia barbeyronii</name>
    <dbReference type="NCBI Taxonomy" id="2748009"/>
    <lineage>
        <taxon>Bacteria</taxon>
        <taxon>Pseudomonadati</taxon>
        <taxon>Bacteroidota</taxon>
        <taxon>Flavobacteriia</taxon>
        <taxon>Flavobacteriales</taxon>
        <taxon>Flavobacteriaceae</taxon>
        <taxon>Zobellia</taxon>
    </lineage>
</organism>
<evidence type="ECO:0000313" key="1">
    <source>
        <dbReference type="EMBL" id="MBT2161533.1"/>
    </source>
</evidence>
<gene>
    <name evidence="1" type="ORF">HW347_09660</name>
</gene>
<comment type="caution">
    <text evidence="1">The sequence shown here is derived from an EMBL/GenBank/DDBJ whole genome shotgun (WGS) entry which is preliminary data.</text>
</comment>
<reference evidence="1 2" key="1">
    <citation type="submission" date="2020-06" db="EMBL/GenBank/DDBJ databases">
        <authorList>
            <person name="Isaeva M.P."/>
            <person name="Chernysheva N.Y."/>
        </authorList>
    </citation>
    <scope>NUCLEOTIDE SEQUENCE [LARGE SCALE GENOMIC DNA]</scope>
    <source>
        <strain evidence="1 2">KMM 6746</strain>
    </source>
</reference>
<proteinExistence type="predicted"/>
<dbReference type="Proteomes" id="UP000740413">
    <property type="component" value="Unassembled WGS sequence"/>
</dbReference>
<accession>A0ABS5WEZ1</accession>